<keyword evidence="2" id="KW-1185">Reference proteome</keyword>
<protein>
    <recommendedName>
        <fullName evidence="3">RNase H type-1 domain-containing protein</fullName>
    </recommendedName>
</protein>
<evidence type="ECO:0008006" key="3">
    <source>
        <dbReference type="Google" id="ProtNLM"/>
    </source>
</evidence>
<dbReference type="Proteomes" id="UP001472677">
    <property type="component" value="Unassembled WGS sequence"/>
</dbReference>
<proteinExistence type="predicted"/>
<sequence>MFENELLEASFVMLSTNYQELEAETTLFVQKITNSCKCENLNEQAYPQRLFSITDNFLSNDASTRIEFQSFLRIRQVKVLDRRTDMNASADALKAIAKDICNNGQIALLKYIKDLCNRDWIVSFAQTARNNNGVADRLSKMASEVDFRVERFDEPPMEVLSMLNFDIPS</sequence>
<accession>A0ABR2A777</accession>
<gene>
    <name evidence="1" type="ORF">V6N12_064063</name>
</gene>
<reference evidence="1 2" key="1">
    <citation type="journal article" date="2024" name="G3 (Bethesda)">
        <title>Genome assembly of Hibiscus sabdariffa L. provides insights into metabolisms of medicinal natural products.</title>
        <authorList>
            <person name="Kim T."/>
        </authorList>
    </citation>
    <scope>NUCLEOTIDE SEQUENCE [LARGE SCALE GENOMIC DNA]</scope>
    <source>
        <strain evidence="1">TK-2024</strain>
        <tissue evidence="1">Old leaves</tissue>
    </source>
</reference>
<evidence type="ECO:0000313" key="2">
    <source>
        <dbReference type="Proteomes" id="UP001472677"/>
    </source>
</evidence>
<organism evidence="1 2">
    <name type="scientific">Hibiscus sabdariffa</name>
    <name type="common">roselle</name>
    <dbReference type="NCBI Taxonomy" id="183260"/>
    <lineage>
        <taxon>Eukaryota</taxon>
        <taxon>Viridiplantae</taxon>
        <taxon>Streptophyta</taxon>
        <taxon>Embryophyta</taxon>
        <taxon>Tracheophyta</taxon>
        <taxon>Spermatophyta</taxon>
        <taxon>Magnoliopsida</taxon>
        <taxon>eudicotyledons</taxon>
        <taxon>Gunneridae</taxon>
        <taxon>Pentapetalae</taxon>
        <taxon>rosids</taxon>
        <taxon>malvids</taxon>
        <taxon>Malvales</taxon>
        <taxon>Malvaceae</taxon>
        <taxon>Malvoideae</taxon>
        <taxon>Hibiscus</taxon>
    </lineage>
</organism>
<evidence type="ECO:0000313" key="1">
    <source>
        <dbReference type="EMBL" id="KAK8488714.1"/>
    </source>
</evidence>
<comment type="caution">
    <text evidence="1">The sequence shown here is derived from an EMBL/GenBank/DDBJ whole genome shotgun (WGS) entry which is preliminary data.</text>
</comment>
<dbReference type="EMBL" id="JBBPBM010000980">
    <property type="protein sequence ID" value="KAK8488714.1"/>
    <property type="molecule type" value="Genomic_DNA"/>
</dbReference>
<name>A0ABR2A777_9ROSI</name>